<organism evidence="1 2">
    <name type="scientific">Enorma phocaeensis</name>
    <dbReference type="NCBI Taxonomy" id="1871019"/>
    <lineage>
        <taxon>Bacteria</taxon>
        <taxon>Bacillati</taxon>
        <taxon>Actinomycetota</taxon>
        <taxon>Coriobacteriia</taxon>
        <taxon>Coriobacteriales</taxon>
        <taxon>Coriobacteriaceae</taxon>
        <taxon>Enorma</taxon>
    </lineage>
</organism>
<reference evidence="1" key="2">
    <citation type="submission" date="2021-09" db="EMBL/GenBank/DDBJ databases">
        <authorList>
            <person name="Gilroy R."/>
        </authorList>
    </citation>
    <scope>NUCLEOTIDE SEQUENCE</scope>
    <source>
        <strain evidence="1">ChiHjej13B12-9602</strain>
    </source>
</reference>
<accession>A0A921IXV3</accession>
<evidence type="ECO:0000313" key="1">
    <source>
        <dbReference type="EMBL" id="HJG38010.1"/>
    </source>
</evidence>
<reference evidence="1" key="1">
    <citation type="journal article" date="2021" name="PeerJ">
        <title>Extensive microbial diversity within the chicken gut microbiome revealed by metagenomics and culture.</title>
        <authorList>
            <person name="Gilroy R."/>
            <person name="Ravi A."/>
            <person name="Getino M."/>
            <person name="Pursley I."/>
            <person name="Horton D.L."/>
            <person name="Alikhan N.F."/>
            <person name="Baker D."/>
            <person name="Gharbi K."/>
            <person name="Hall N."/>
            <person name="Watson M."/>
            <person name="Adriaenssens E.M."/>
            <person name="Foster-Nyarko E."/>
            <person name="Jarju S."/>
            <person name="Secka A."/>
            <person name="Antonio M."/>
            <person name="Oren A."/>
            <person name="Chaudhuri R.R."/>
            <person name="La Ragione R."/>
            <person name="Hildebrand F."/>
            <person name="Pallen M.J."/>
        </authorList>
    </citation>
    <scope>NUCLEOTIDE SEQUENCE</scope>
    <source>
        <strain evidence="1">ChiHjej13B12-9602</strain>
    </source>
</reference>
<name>A0A921IXV3_9ACTN</name>
<dbReference type="AlphaFoldDB" id="A0A921IXV3"/>
<comment type="caution">
    <text evidence="1">The sequence shown here is derived from an EMBL/GenBank/DDBJ whole genome shotgun (WGS) entry which is preliminary data.</text>
</comment>
<proteinExistence type="predicted"/>
<gene>
    <name evidence="1" type="ORF">K8V70_09190</name>
</gene>
<dbReference type="EMBL" id="DYUZ01000033">
    <property type="protein sequence ID" value="HJG38010.1"/>
    <property type="molecule type" value="Genomic_DNA"/>
</dbReference>
<evidence type="ECO:0000313" key="2">
    <source>
        <dbReference type="Proteomes" id="UP000753256"/>
    </source>
</evidence>
<sequence length="75" mass="8414">MPGIGKKAMDAVLAVTDELMSCVREDFEPNEGVYRINDRGDYVSEEDWETVWANHPAWWQDAGCSPTTGSSHPRT</sequence>
<protein>
    <submittedName>
        <fullName evidence="1">Uncharacterized protein</fullName>
    </submittedName>
</protein>
<dbReference type="Proteomes" id="UP000753256">
    <property type="component" value="Unassembled WGS sequence"/>
</dbReference>
<dbReference type="RefSeq" id="WP_273191142.1">
    <property type="nucleotide sequence ID" value="NZ_DYUZ01000033.1"/>
</dbReference>